<evidence type="ECO:0000313" key="7">
    <source>
        <dbReference type="Proteomes" id="UP000694700"/>
    </source>
</evidence>
<comment type="subcellular location">
    <subcellularLocation>
        <location evidence="1">Secreted</location>
    </subcellularLocation>
</comment>
<evidence type="ECO:0000256" key="2">
    <source>
        <dbReference type="ARBA" id="ARBA00022514"/>
    </source>
</evidence>
<dbReference type="InterPro" id="IPR039809">
    <property type="entry name" value="Chemokine_b/g/d"/>
</dbReference>
<dbReference type="GO" id="GO:0006955">
    <property type="term" value="P:immune response"/>
    <property type="evidence" value="ECO:0007669"/>
    <property type="project" value="InterPro"/>
</dbReference>
<keyword evidence="2" id="KW-0202">Cytokine</keyword>
<evidence type="ECO:0000256" key="1">
    <source>
        <dbReference type="ARBA" id="ARBA00004613"/>
    </source>
</evidence>
<evidence type="ECO:0000259" key="5">
    <source>
        <dbReference type="SMART" id="SM00199"/>
    </source>
</evidence>
<organism evidence="6 7">
    <name type="scientific">Cyprinus carpio</name>
    <name type="common">Common carp</name>
    <dbReference type="NCBI Taxonomy" id="7962"/>
    <lineage>
        <taxon>Eukaryota</taxon>
        <taxon>Metazoa</taxon>
        <taxon>Chordata</taxon>
        <taxon>Craniata</taxon>
        <taxon>Vertebrata</taxon>
        <taxon>Euteleostomi</taxon>
        <taxon>Actinopterygii</taxon>
        <taxon>Neopterygii</taxon>
        <taxon>Teleostei</taxon>
        <taxon>Ostariophysi</taxon>
        <taxon>Cypriniformes</taxon>
        <taxon>Cyprinidae</taxon>
        <taxon>Cyprininae</taxon>
        <taxon>Cyprinus</taxon>
    </lineage>
</organism>
<feature type="domain" description="Chemokine interleukin-8-like" evidence="5">
    <location>
        <begin position="48"/>
        <end position="107"/>
    </location>
</feature>
<reference evidence="6" key="1">
    <citation type="submission" date="2025-08" db="UniProtKB">
        <authorList>
            <consortium name="Ensembl"/>
        </authorList>
    </citation>
    <scope>IDENTIFICATION</scope>
</reference>
<proteinExistence type="predicted"/>
<dbReference type="AlphaFoldDB" id="A0A8C1UX06"/>
<dbReference type="SMART" id="SM00199">
    <property type="entry name" value="SCY"/>
    <property type="match status" value="1"/>
</dbReference>
<keyword evidence="4" id="KW-0732">Signal</keyword>
<dbReference type="Proteomes" id="UP000694700">
    <property type="component" value="Unplaced"/>
</dbReference>
<evidence type="ECO:0000256" key="3">
    <source>
        <dbReference type="ARBA" id="ARBA00022525"/>
    </source>
</evidence>
<dbReference type="InterPro" id="IPR001811">
    <property type="entry name" value="Chemokine_IL8-like_dom"/>
</dbReference>
<evidence type="ECO:0000256" key="4">
    <source>
        <dbReference type="ARBA" id="ARBA00022729"/>
    </source>
</evidence>
<dbReference type="InterPro" id="IPR036048">
    <property type="entry name" value="Interleukin_8-like_sf"/>
</dbReference>
<evidence type="ECO:0000313" key="6">
    <source>
        <dbReference type="Ensembl" id="ENSCCRP00015043660.1"/>
    </source>
</evidence>
<dbReference type="Ensembl" id="ENSCCRT00015045133.1">
    <property type="protein sequence ID" value="ENSCCRP00015043660.1"/>
    <property type="gene ID" value="ENSCCRG00015018095.1"/>
</dbReference>
<dbReference type="SUPFAM" id="SSF54117">
    <property type="entry name" value="Interleukin 8-like chemokines"/>
    <property type="match status" value="1"/>
</dbReference>
<dbReference type="PANTHER" id="PTHR12015:SF183">
    <property type="entry name" value="C-C MOTIF CHEMOKINE 3"/>
    <property type="match status" value="1"/>
</dbReference>
<name>A0A8C1UX06_CYPCA</name>
<keyword evidence="3" id="KW-0964">Secreted</keyword>
<dbReference type="Gene3D" id="2.40.50.40">
    <property type="match status" value="1"/>
</dbReference>
<dbReference type="GO" id="GO:0008009">
    <property type="term" value="F:chemokine activity"/>
    <property type="evidence" value="ECO:0007669"/>
    <property type="project" value="InterPro"/>
</dbReference>
<protein>
    <recommendedName>
        <fullName evidence="5">Chemokine interleukin-8-like domain-containing protein</fullName>
    </recommendedName>
</protein>
<dbReference type="Pfam" id="PF00048">
    <property type="entry name" value="IL8"/>
    <property type="match status" value="1"/>
</dbReference>
<dbReference type="GO" id="GO:0005615">
    <property type="term" value="C:extracellular space"/>
    <property type="evidence" value="ECO:0007669"/>
    <property type="project" value="UniProtKB-KW"/>
</dbReference>
<dbReference type="PANTHER" id="PTHR12015">
    <property type="entry name" value="SMALL INDUCIBLE CYTOKINE A"/>
    <property type="match status" value="1"/>
</dbReference>
<sequence length="131" mass="14917">MYCFQNIYGSLSCICCIWSFKNIVITAYNLLENVFLMIFSLYSIDSVQSKCCGELSNVKIPVKMVASYSWTSSSCPRRAIVFKTIAGREFCVDPETTWVSGEIICNVGTFLSPTGLQFFFISKEEETWRCM</sequence>
<accession>A0A8C1UX06</accession>
<dbReference type="CDD" id="cd00272">
    <property type="entry name" value="Chemokine_CC"/>
    <property type="match status" value="1"/>
</dbReference>